<dbReference type="Pfam" id="PF13848">
    <property type="entry name" value="Thioredoxin_6"/>
    <property type="match status" value="1"/>
</dbReference>
<dbReference type="GO" id="GO:0005793">
    <property type="term" value="C:endoplasmic reticulum-Golgi intermediate compartment"/>
    <property type="evidence" value="ECO:0007669"/>
    <property type="project" value="TreeGrafter"/>
</dbReference>
<dbReference type="Gene3D" id="3.40.30.10">
    <property type="entry name" value="Glutaredoxin"/>
    <property type="match status" value="3"/>
</dbReference>
<feature type="domain" description="Thioredoxin" evidence="3">
    <location>
        <begin position="3"/>
        <end position="134"/>
    </location>
</feature>
<proteinExistence type="predicted"/>
<evidence type="ECO:0000256" key="1">
    <source>
        <dbReference type="SAM" id="MobiDB-lite"/>
    </source>
</evidence>
<dbReference type="GO" id="GO:0006457">
    <property type="term" value="P:protein folding"/>
    <property type="evidence" value="ECO:0007669"/>
    <property type="project" value="TreeGrafter"/>
</dbReference>
<dbReference type="PANTHER" id="PTHR46295:SF1">
    <property type="entry name" value="ENDOPLASMIC RETICULUM RESIDENT PROTEIN 44"/>
    <property type="match status" value="1"/>
</dbReference>
<evidence type="ECO:0000259" key="3">
    <source>
        <dbReference type="PROSITE" id="PS51352"/>
    </source>
</evidence>
<evidence type="ECO:0000313" key="6">
    <source>
        <dbReference type="Proteomes" id="UP000663854"/>
    </source>
</evidence>
<dbReference type="EMBL" id="CAJNOL010001545">
    <property type="protein sequence ID" value="CAF1379676.1"/>
    <property type="molecule type" value="Genomic_DNA"/>
</dbReference>
<dbReference type="Proteomes" id="UP000663854">
    <property type="component" value="Unassembled WGS sequence"/>
</dbReference>
<dbReference type="Pfam" id="PF00085">
    <property type="entry name" value="Thioredoxin"/>
    <property type="match status" value="1"/>
</dbReference>
<dbReference type="EMBL" id="CAJNOH010000894">
    <property type="protein sequence ID" value="CAF1143932.1"/>
    <property type="molecule type" value="Genomic_DNA"/>
</dbReference>
<name>A0A814S981_9BILA</name>
<dbReference type="GO" id="GO:0005789">
    <property type="term" value="C:endoplasmic reticulum membrane"/>
    <property type="evidence" value="ECO:0007669"/>
    <property type="project" value="TreeGrafter"/>
</dbReference>
<keyword evidence="7" id="KW-1185">Reference proteome</keyword>
<dbReference type="PROSITE" id="PS51352">
    <property type="entry name" value="THIOREDOXIN_2"/>
    <property type="match status" value="1"/>
</dbReference>
<evidence type="ECO:0000313" key="7">
    <source>
        <dbReference type="Proteomes" id="UP000663870"/>
    </source>
</evidence>
<sequence length="431" mass="50580">MHQYHLKSICFFVLYYICYVSTGAIEITTDNLDSILSSHEIVLINFYANWCQFSKMVNPIYDKLADKVSKEYSREGLIAIGKVDSDLESSISTKYYVNKYPTFKLFRHSILTKREYRGARQIDGLLDFIHKQIQSPIIKLSTPTDLLELDRKKSYIIGHFNDENSSNYKIYSKVANLLRDECYFAASTNIEKFKNENQRDDIVYYRSYKSSNLKDEYYNGLLNNSQSFYTWTNDKCIDLVREITFENAEELTDQGLPLLILFHHIDDHQSISLFQDQIAKQLMHYTSRINCLHADGEKFLHPLRHLGKTIDNLPLLVIDTFQHMFIFPDFKQISINGKLLEFVKDLDSGKVHKDFHNPQSSTKQTIIQENVYSKSKDDQMDFEKSSSIENDDSSQRSRYEYNKLNSRSSPPESVFIHLTPSRQRYSFRDEL</sequence>
<dbReference type="SUPFAM" id="SSF52833">
    <property type="entry name" value="Thioredoxin-like"/>
    <property type="match status" value="3"/>
</dbReference>
<dbReference type="Proteomes" id="UP000663870">
    <property type="component" value="Unassembled WGS sequence"/>
</dbReference>
<feature type="chain" id="PRO_5035602459" description="Thioredoxin domain-containing protein" evidence="2">
    <location>
        <begin position="25"/>
        <end position="431"/>
    </location>
</feature>
<keyword evidence="2" id="KW-0732">Signal</keyword>
<evidence type="ECO:0000256" key="2">
    <source>
        <dbReference type="SAM" id="SignalP"/>
    </source>
</evidence>
<reference evidence="4" key="1">
    <citation type="submission" date="2021-02" db="EMBL/GenBank/DDBJ databases">
        <authorList>
            <person name="Nowell W R."/>
        </authorList>
    </citation>
    <scope>NUCLEOTIDE SEQUENCE</scope>
</reference>
<dbReference type="GO" id="GO:0003756">
    <property type="term" value="F:protein disulfide isomerase activity"/>
    <property type="evidence" value="ECO:0007669"/>
    <property type="project" value="TreeGrafter"/>
</dbReference>
<accession>A0A814S981</accession>
<evidence type="ECO:0000313" key="5">
    <source>
        <dbReference type="EMBL" id="CAF1379676.1"/>
    </source>
</evidence>
<dbReference type="InterPro" id="IPR013766">
    <property type="entry name" value="Thioredoxin_domain"/>
</dbReference>
<feature type="region of interest" description="Disordered" evidence="1">
    <location>
        <begin position="374"/>
        <end position="415"/>
    </location>
</feature>
<protein>
    <recommendedName>
        <fullName evidence="3">Thioredoxin domain-containing protein</fullName>
    </recommendedName>
</protein>
<dbReference type="AlphaFoldDB" id="A0A814S981"/>
<feature type="signal peptide" evidence="2">
    <location>
        <begin position="1"/>
        <end position="24"/>
    </location>
</feature>
<gene>
    <name evidence="5" type="ORF">JXQ802_LOCUS33607</name>
    <name evidence="4" type="ORF">PYM288_LOCUS21859</name>
</gene>
<dbReference type="PANTHER" id="PTHR46295">
    <property type="entry name" value="ENDOPLASMIC RETICULUM RESIDENT PROTEIN 44"/>
    <property type="match status" value="1"/>
</dbReference>
<evidence type="ECO:0000313" key="4">
    <source>
        <dbReference type="EMBL" id="CAF1143932.1"/>
    </source>
</evidence>
<organism evidence="4 6">
    <name type="scientific">Rotaria sordida</name>
    <dbReference type="NCBI Taxonomy" id="392033"/>
    <lineage>
        <taxon>Eukaryota</taxon>
        <taxon>Metazoa</taxon>
        <taxon>Spiralia</taxon>
        <taxon>Gnathifera</taxon>
        <taxon>Rotifera</taxon>
        <taxon>Eurotatoria</taxon>
        <taxon>Bdelloidea</taxon>
        <taxon>Philodinida</taxon>
        <taxon>Philodinidae</taxon>
        <taxon>Rotaria</taxon>
    </lineage>
</organism>
<comment type="caution">
    <text evidence="4">The sequence shown here is derived from an EMBL/GenBank/DDBJ whole genome shotgun (WGS) entry which is preliminary data.</text>
</comment>
<dbReference type="InterPro" id="IPR036249">
    <property type="entry name" value="Thioredoxin-like_sf"/>
</dbReference>
<feature type="compositionally biased region" description="Basic and acidic residues" evidence="1">
    <location>
        <begin position="374"/>
        <end position="386"/>
    </location>
</feature>
<dbReference type="InterPro" id="IPR052643">
    <property type="entry name" value="ERP44"/>
</dbReference>